<feature type="domain" description="XdhC- CoxI" evidence="1">
    <location>
        <begin position="19"/>
        <end position="81"/>
    </location>
</feature>
<evidence type="ECO:0000259" key="1">
    <source>
        <dbReference type="Pfam" id="PF02625"/>
    </source>
</evidence>
<dbReference type="InterPro" id="IPR003777">
    <property type="entry name" value="XdhC_CoxI"/>
</dbReference>
<dbReference type="InterPro" id="IPR027051">
    <property type="entry name" value="XdhC_Rossmann_dom"/>
</dbReference>
<dbReference type="EMBL" id="CP104758">
    <property type="protein sequence ID" value="WBG89302.1"/>
    <property type="molecule type" value="Genomic_DNA"/>
</dbReference>
<accession>A0AAJ5U8E7</accession>
<name>A0AAJ5U8E7_9GAMM</name>
<proteinExistence type="predicted"/>
<dbReference type="Pfam" id="PF02625">
    <property type="entry name" value="XdhC_CoxI"/>
    <property type="match status" value="1"/>
</dbReference>
<evidence type="ECO:0000313" key="3">
    <source>
        <dbReference type="EMBL" id="WBG89302.1"/>
    </source>
</evidence>
<dbReference type="Proteomes" id="UP001211544">
    <property type="component" value="Chromosome"/>
</dbReference>
<dbReference type="InterPro" id="IPR052698">
    <property type="entry name" value="MoCofactor_Util/Proc"/>
</dbReference>
<organism evidence="3 4">
    <name type="scientific">Pantoea piersonii</name>
    <dbReference type="NCBI Taxonomy" id="2364647"/>
    <lineage>
        <taxon>Bacteria</taxon>
        <taxon>Pseudomonadati</taxon>
        <taxon>Pseudomonadota</taxon>
        <taxon>Gammaproteobacteria</taxon>
        <taxon>Enterobacterales</taxon>
        <taxon>Erwiniaceae</taxon>
        <taxon>Pantoea</taxon>
    </lineage>
</organism>
<reference evidence="3 4" key="1">
    <citation type="journal article" date="2022" name="J Glob Antimicrob Resist">
        <title>First complete genome of a multidrug resistant strain of the novel human pathogen Kalamiella piersonii (GABEKP28) identified in human saliva.</title>
        <authorList>
            <person name="McDonagh F."/>
            <person name="Singh N.K."/>
            <person name="Venkateswaran K."/>
            <person name="Lonappan A.M."/>
            <person name="Hallahan B."/>
            <person name="Tuohy A."/>
            <person name="Burke L."/>
            <person name="Kovarova A."/>
            <person name="Miliotis G."/>
        </authorList>
    </citation>
    <scope>NUCLEOTIDE SEQUENCE [LARGE SCALE GENOMIC DNA]</scope>
    <source>
        <strain evidence="3 4">GABEKP28</strain>
    </source>
</reference>
<evidence type="ECO:0000313" key="4">
    <source>
        <dbReference type="Proteomes" id="UP001211544"/>
    </source>
</evidence>
<evidence type="ECO:0000259" key="2">
    <source>
        <dbReference type="Pfam" id="PF13478"/>
    </source>
</evidence>
<dbReference type="RefSeq" id="WP_269949043.1">
    <property type="nucleotide sequence ID" value="NZ_CP104758.1"/>
</dbReference>
<dbReference type="KEGG" id="kpie:N5580_09165"/>
<dbReference type="Pfam" id="PF13478">
    <property type="entry name" value="XdhC_C"/>
    <property type="match status" value="1"/>
</dbReference>
<dbReference type="PANTHER" id="PTHR30388:SF4">
    <property type="entry name" value="MOLYBDENUM COFACTOR INSERTION CHAPERONE PAOD"/>
    <property type="match status" value="1"/>
</dbReference>
<gene>
    <name evidence="3" type="ORF">N5580_09165</name>
</gene>
<feature type="domain" description="XdhC Rossmann" evidence="2">
    <location>
        <begin position="168"/>
        <end position="313"/>
    </location>
</feature>
<protein>
    <submittedName>
        <fullName evidence="3">XdhC family protein</fullName>
    </submittedName>
</protein>
<dbReference type="Gene3D" id="3.40.50.720">
    <property type="entry name" value="NAD(P)-binding Rossmann-like Domain"/>
    <property type="match status" value="1"/>
</dbReference>
<keyword evidence="4" id="KW-1185">Reference proteome</keyword>
<dbReference type="AlphaFoldDB" id="A0AAJ5U8E7"/>
<sequence length="338" mass="36357">MHNLDMQVLNAGLQWVDTHEVWLCTVLTTYGSSPRPPGAMMIIRKEGHHCGSLSGGCVEESFIERINQNAFPASSQVVRYGEGGFEPDRALPCGGVLDILVEKLPPGAASRGYLQKMYDALVAATAVKKKIILPHPCHALEPAAYTNSTLTYRDGAAITLTLSTAPRLVIGGLSSVAVFCANFAVALGFETIVCEHREEALQNMAASLDANVTLIKQFPAVYLEREGCHAGTAILSLTHDPRIDDLTMMEAVNLPAFYIGAMGSKKNSLRRKERLGQYGDVAPEQISRIHAPVGLDIGSKTPSEIALSVLADIVRYKNGCVEASAPLAEQAWEQGSLI</sequence>
<dbReference type="PANTHER" id="PTHR30388">
    <property type="entry name" value="ALDEHYDE OXIDOREDUCTASE MOLYBDENUM COFACTOR ASSEMBLY PROTEIN"/>
    <property type="match status" value="1"/>
</dbReference>